<evidence type="ECO:0000256" key="1">
    <source>
        <dbReference type="ARBA" id="ARBA00022723"/>
    </source>
</evidence>
<evidence type="ECO:0000259" key="6">
    <source>
        <dbReference type="PROSITE" id="PS50103"/>
    </source>
</evidence>
<feature type="region of interest" description="Disordered" evidence="5">
    <location>
        <begin position="58"/>
        <end position="80"/>
    </location>
</feature>
<feature type="domain" description="C3H1-type" evidence="6">
    <location>
        <begin position="205"/>
        <end position="227"/>
    </location>
</feature>
<keyword evidence="1 4" id="KW-0479">Metal-binding</keyword>
<evidence type="ECO:0000256" key="4">
    <source>
        <dbReference type="PROSITE-ProRule" id="PRU00723"/>
    </source>
</evidence>
<dbReference type="InterPro" id="IPR036855">
    <property type="entry name" value="Znf_CCCH_sf"/>
</dbReference>
<keyword evidence="3 4" id="KW-0862">Zinc</keyword>
<dbReference type="InterPro" id="IPR052650">
    <property type="entry name" value="Zinc_finger_CCCH"/>
</dbReference>
<dbReference type="InterPro" id="IPR000571">
    <property type="entry name" value="Znf_CCCH"/>
</dbReference>
<feature type="zinc finger region" description="C3H1-type" evidence="4">
    <location>
        <begin position="205"/>
        <end position="227"/>
    </location>
</feature>
<comment type="caution">
    <text evidence="7">The sequence shown here is derived from an EMBL/GenBank/DDBJ whole genome shotgun (WGS) entry which is preliminary data.</text>
</comment>
<evidence type="ECO:0000256" key="2">
    <source>
        <dbReference type="ARBA" id="ARBA00022771"/>
    </source>
</evidence>
<evidence type="ECO:0000256" key="3">
    <source>
        <dbReference type="ARBA" id="ARBA00022833"/>
    </source>
</evidence>
<organism evidence="7 8">
    <name type="scientific">Acacia crassicarpa</name>
    <name type="common">northern wattle</name>
    <dbReference type="NCBI Taxonomy" id="499986"/>
    <lineage>
        <taxon>Eukaryota</taxon>
        <taxon>Viridiplantae</taxon>
        <taxon>Streptophyta</taxon>
        <taxon>Embryophyta</taxon>
        <taxon>Tracheophyta</taxon>
        <taxon>Spermatophyta</taxon>
        <taxon>Magnoliopsida</taxon>
        <taxon>eudicotyledons</taxon>
        <taxon>Gunneridae</taxon>
        <taxon>Pentapetalae</taxon>
        <taxon>rosids</taxon>
        <taxon>fabids</taxon>
        <taxon>Fabales</taxon>
        <taxon>Fabaceae</taxon>
        <taxon>Caesalpinioideae</taxon>
        <taxon>mimosoid clade</taxon>
        <taxon>Acacieae</taxon>
        <taxon>Acacia</taxon>
    </lineage>
</organism>
<name>A0AAE1IZA0_9FABA</name>
<dbReference type="SUPFAM" id="SSF90229">
    <property type="entry name" value="CCCH zinc finger"/>
    <property type="match status" value="1"/>
</dbReference>
<dbReference type="PANTHER" id="PTHR36886:SF3">
    <property type="entry name" value="PROTEIN FRIGIDA-ESSENTIAL 1"/>
    <property type="match status" value="1"/>
</dbReference>
<reference evidence="7" key="1">
    <citation type="submission" date="2023-10" db="EMBL/GenBank/DDBJ databases">
        <title>Chromosome-level genome of the transformable northern wattle, Acacia crassicarpa.</title>
        <authorList>
            <person name="Massaro I."/>
            <person name="Sinha N.R."/>
            <person name="Poethig S."/>
            <person name="Leichty A.R."/>
        </authorList>
    </citation>
    <scope>NUCLEOTIDE SEQUENCE</scope>
    <source>
        <strain evidence="7">Acra3RX</strain>
        <tissue evidence="7">Leaf</tissue>
    </source>
</reference>
<protein>
    <recommendedName>
        <fullName evidence="6">C3H1-type domain-containing protein</fullName>
    </recommendedName>
</protein>
<keyword evidence="8" id="KW-1185">Reference proteome</keyword>
<feature type="region of interest" description="Disordered" evidence="5">
    <location>
        <begin position="169"/>
        <end position="196"/>
    </location>
</feature>
<dbReference type="EMBL" id="JAWXYG010000011">
    <property type="protein sequence ID" value="KAK4259786.1"/>
    <property type="molecule type" value="Genomic_DNA"/>
</dbReference>
<dbReference type="GO" id="GO:0008270">
    <property type="term" value="F:zinc ion binding"/>
    <property type="evidence" value="ECO:0007669"/>
    <property type="project" value="UniProtKB-KW"/>
</dbReference>
<dbReference type="Proteomes" id="UP001293593">
    <property type="component" value="Unassembled WGS sequence"/>
</dbReference>
<evidence type="ECO:0000313" key="7">
    <source>
        <dbReference type="EMBL" id="KAK4259786.1"/>
    </source>
</evidence>
<sequence>MRSVRPEGNLISVSPAVGSLEVKSPSYLPLMEGNAAMAKVSVPSYNVPTVRKKDFQLKRKLSSSPESRKNLDLEDDKNQGLETDAENAGIAGSLLRWKTSGGYSEPSCNYTSYLFGVSKDISSGPFRSFTDFGKDGTIDLERECFVEKASGDQNHIKDIRRLIMQSGDAMSPTTSSFSRHPSNLRTRDLPPRDETKVGNKHHANICAFYAKGWCIKGNSCSFVHIKDPENKSGQQIEGELVTQNWKREVQQEEGIGDDVKRSREPYTQVPLAATQERTSLDSSEFSLNPIIQREVGPAWHPNKSWSISAFPSGLTHTEGITTTQAEGHSPNLNMATHLPTTCMSLSPHIPSQSGCPLSFSGSLGESSTDSQQLLSTESSIDSQQLLNSGMAYHDSRSTFSGSRREGLALSISFGVPPHPTGCKLKFSSYDWEPSIPFTPSFFITSSSRSSVEDQKDPFHGSVEISNLGDGSLKAFILPQRIQTSWVPTNGGSVEAASQGSDLHGAKSSVSSHNRCNKTESEKSCVPHEKGFVATETGRIAARYLNFHVGRVGMGLKTFEDVKDIGKEQTEVVARRQVEVTEFKKQRVDRDQENSEMDNNLQKDVDMQIESMELRNFRFALVDHVKEVLSPVWLEGHLSKDVHNMIVKKSVDKIISALQPHQIPPNEESIKKYLSFREVKIANLVKEYTSIYGEVR</sequence>
<dbReference type="PANTHER" id="PTHR36886">
    <property type="entry name" value="PROTEIN FRIGIDA-ESSENTIAL 1"/>
    <property type="match status" value="1"/>
</dbReference>
<accession>A0AAE1IZA0</accession>
<keyword evidence="2 4" id="KW-0863">Zinc-finger</keyword>
<proteinExistence type="predicted"/>
<evidence type="ECO:0000256" key="5">
    <source>
        <dbReference type="SAM" id="MobiDB-lite"/>
    </source>
</evidence>
<dbReference type="AlphaFoldDB" id="A0AAE1IZA0"/>
<dbReference type="PROSITE" id="PS50103">
    <property type="entry name" value="ZF_C3H1"/>
    <property type="match status" value="1"/>
</dbReference>
<feature type="compositionally biased region" description="Basic and acidic residues" evidence="5">
    <location>
        <begin position="66"/>
        <end position="79"/>
    </location>
</feature>
<evidence type="ECO:0000313" key="8">
    <source>
        <dbReference type="Proteomes" id="UP001293593"/>
    </source>
</evidence>
<feature type="region of interest" description="Disordered" evidence="5">
    <location>
        <begin position="492"/>
        <end position="514"/>
    </location>
</feature>
<feature type="compositionally biased region" description="Basic and acidic residues" evidence="5">
    <location>
        <begin position="185"/>
        <end position="196"/>
    </location>
</feature>
<feature type="compositionally biased region" description="Polar residues" evidence="5">
    <location>
        <begin position="171"/>
        <end position="184"/>
    </location>
</feature>
<gene>
    <name evidence="7" type="ORF">QN277_006081</name>
</gene>